<evidence type="ECO:0000313" key="2">
    <source>
        <dbReference type="Proteomes" id="UP000429958"/>
    </source>
</evidence>
<dbReference type="Pfam" id="PF12611">
    <property type="entry name" value="Flagellar_put"/>
    <property type="match status" value="1"/>
</dbReference>
<comment type="caution">
    <text evidence="1">The sequence shown here is derived from an EMBL/GenBank/DDBJ whole genome shotgun (WGS) entry which is preliminary data.</text>
</comment>
<dbReference type="AlphaFoldDB" id="A0A7X2NM16"/>
<evidence type="ECO:0000313" key="1">
    <source>
        <dbReference type="EMBL" id="MSS37382.1"/>
    </source>
</evidence>
<keyword evidence="1" id="KW-0969">Cilium</keyword>
<dbReference type="Proteomes" id="UP000429958">
    <property type="component" value="Unassembled WGS sequence"/>
</dbReference>
<gene>
    <name evidence="1" type="ORF">FYJ39_12540</name>
</gene>
<keyword evidence="2" id="KW-1185">Reference proteome</keyword>
<protein>
    <submittedName>
        <fullName evidence="1">Flagellar operon protein</fullName>
    </submittedName>
</protein>
<keyword evidence="1" id="KW-0282">Flagellum</keyword>
<name>A0A7X2NM16_9CLOT</name>
<accession>A0A7X2NM16</accession>
<proteinExistence type="predicted"/>
<dbReference type="EMBL" id="VUMD01000010">
    <property type="protein sequence ID" value="MSS37382.1"/>
    <property type="molecule type" value="Genomic_DNA"/>
</dbReference>
<dbReference type="InterPro" id="IPR013367">
    <property type="entry name" value="Flagellar_put"/>
</dbReference>
<reference evidence="1 2" key="1">
    <citation type="submission" date="2019-08" db="EMBL/GenBank/DDBJ databases">
        <title>In-depth cultivation of the pig gut microbiome towards novel bacterial diversity and tailored functional studies.</title>
        <authorList>
            <person name="Wylensek D."/>
            <person name="Hitch T.C.A."/>
            <person name="Clavel T."/>
        </authorList>
    </citation>
    <scope>NUCLEOTIDE SEQUENCE [LARGE SCALE GENOMIC DNA]</scope>
    <source>
        <strain evidence="1 2">WCA-389-WT-23D1</strain>
    </source>
</reference>
<dbReference type="NCBIfam" id="TIGR02530">
    <property type="entry name" value="flg_new"/>
    <property type="match status" value="1"/>
</dbReference>
<organism evidence="1 2">
    <name type="scientific">Clostridium porci</name>
    <dbReference type="NCBI Taxonomy" id="2605778"/>
    <lineage>
        <taxon>Bacteria</taxon>
        <taxon>Bacillati</taxon>
        <taxon>Bacillota</taxon>
        <taxon>Clostridia</taxon>
        <taxon>Eubacteriales</taxon>
        <taxon>Clostridiaceae</taxon>
        <taxon>Clostridium</taxon>
    </lineage>
</organism>
<keyword evidence="1" id="KW-0966">Cell projection</keyword>
<sequence>MYMNVNGVNGLDSSRFWNHGLKSGLPGGEGRGASFEELLRNKSAEDGLNFSKHARRRLDERGIDIDSRLMEQLEHAVEGARKKGAKDVAVIGPENIFIVNVPNNTVVTTISQQDMREKIFTNIDSAVLM</sequence>